<reference evidence="5 6" key="1">
    <citation type="submission" date="2019-06" db="EMBL/GenBank/DDBJ databases">
        <title>The draft genome of Rhizobium smilacinae PTYR-5.</title>
        <authorList>
            <person name="Liu L."/>
            <person name="Li L."/>
            <person name="Zhang X."/>
        </authorList>
    </citation>
    <scope>NUCLEOTIDE SEQUENCE [LARGE SCALE GENOMIC DNA]</scope>
    <source>
        <strain evidence="5 6">PTYR-5</strain>
    </source>
</reference>
<evidence type="ECO:0000313" key="6">
    <source>
        <dbReference type="Proteomes" id="UP000311605"/>
    </source>
</evidence>
<dbReference type="PANTHER" id="PTHR32309">
    <property type="entry name" value="TYROSINE-PROTEIN KINASE"/>
    <property type="match status" value="1"/>
</dbReference>
<proteinExistence type="predicted"/>
<name>A0A5C4XJF8_9HYPH</name>
<dbReference type="RefSeq" id="WP_139676531.1">
    <property type="nucleotide sequence ID" value="NZ_VDMN01000002.1"/>
</dbReference>
<dbReference type="OrthoDB" id="230260at2"/>
<keyword evidence="4" id="KW-0472">Membrane</keyword>
<feature type="coiled-coil region" evidence="3">
    <location>
        <begin position="397"/>
        <end position="424"/>
    </location>
</feature>
<dbReference type="EMBL" id="VDMN01000002">
    <property type="protein sequence ID" value="TNM63623.1"/>
    <property type="molecule type" value="Genomic_DNA"/>
</dbReference>
<keyword evidence="4" id="KW-1133">Transmembrane helix</keyword>
<dbReference type="AlphaFoldDB" id="A0A5C4XJF8"/>
<dbReference type="InterPro" id="IPR050445">
    <property type="entry name" value="Bact_polysacc_biosynth/exp"/>
</dbReference>
<dbReference type="InterPro" id="IPR005702">
    <property type="entry name" value="Wzc-like_C"/>
</dbReference>
<dbReference type="Gene3D" id="3.40.50.300">
    <property type="entry name" value="P-loop containing nucleotide triphosphate hydrolases"/>
    <property type="match status" value="1"/>
</dbReference>
<feature type="transmembrane region" description="Helical" evidence="4">
    <location>
        <begin position="45"/>
        <end position="67"/>
    </location>
</feature>
<comment type="caution">
    <text evidence="5">The sequence shown here is derived from an EMBL/GenBank/DDBJ whole genome shotgun (WGS) entry which is preliminary data.</text>
</comment>
<dbReference type="SUPFAM" id="SSF52540">
    <property type="entry name" value="P-loop containing nucleoside triphosphate hydrolases"/>
    <property type="match status" value="1"/>
</dbReference>
<evidence type="ECO:0000256" key="3">
    <source>
        <dbReference type="SAM" id="Coils"/>
    </source>
</evidence>
<keyword evidence="4" id="KW-0812">Transmembrane</keyword>
<dbReference type="Proteomes" id="UP000311605">
    <property type="component" value="Unassembled WGS sequence"/>
</dbReference>
<dbReference type="CDD" id="cd05387">
    <property type="entry name" value="BY-kinase"/>
    <property type="match status" value="1"/>
</dbReference>
<dbReference type="PANTHER" id="PTHR32309:SF31">
    <property type="entry name" value="CAPSULAR EXOPOLYSACCHARIDE FAMILY"/>
    <property type="match status" value="1"/>
</dbReference>
<evidence type="ECO:0000313" key="5">
    <source>
        <dbReference type="EMBL" id="TNM63623.1"/>
    </source>
</evidence>
<protein>
    <submittedName>
        <fullName evidence="5">Exopolysaccharide biosynthesis protein</fullName>
    </submittedName>
</protein>
<evidence type="ECO:0000256" key="1">
    <source>
        <dbReference type="ARBA" id="ARBA00022741"/>
    </source>
</evidence>
<keyword evidence="1" id="KW-0547">Nucleotide-binding</keyword>
<keyword evidence="6" id="KW-1185">Reference proteome</keyword>
<dbReference type="InterPro" id="IPR027417">
    <property type="entry name" value="P-loop_NTPase"/>
</dbReference>
<keyword evidence="2" id="KW-0067">ATP-binding</keyword>
<accession>A0A5C4XJF8</accession>
<gene>
    <name evidence="5" type="ORF">FHP24_12545</name>
</gene>
<evidence type="ECO:0000256" key="4">
    <source>
        <dbReference type="SAM" id="Phobius"/>
    </source>
</evidence>
<organism evidence="5 6">
    <name type="scientific">Aliirhizobium smilacinae</name>
    <dbReference type="NCBI Taxonomy" id="1395944"/>
    <lineage>
        <taxon>Bacteria</taxon>
        <taxon>Pseudomonadati</taxon>
        <taxon>Pseudomonadota</taxon>
        <taxon>Alphaproteobacteria</taxon>
        <taxon>Hyphomicrobiales</taxon>
        <taxon>Rhizobiaceae</taxon>
        <taxon>Aliirhizobium</taxon>
    </lineage>
</organism>
<feature type="transmembrane region" description="Helical" evidence="4">
    <location>
        <begin position="450"/>
        <end position="471"/>
    </location>
</feature>
<keyword evidence="3" id="KW-0175">Coiled coil</keyword>
<evidence type="ECO:0000256" key="2">
    <source>
        <dbReference type="ARBA" id="ARBA00022840"/>
    </source>
</evidence>
<sequence length="724" mass="80284">MTITTLPMDRNGSLSPMRYDPRFQRHEAADDFDLMAGIRLIRRRIMLIVALTILLMAAAFPVIRGLLPIYHAESRLMIHSPLSISLSAEASDHTGSLDLTAETERLLSRSTAERVIRDLRLDERPEFNPALRKASLIDRVREILRNPTGSKTSPLPQPTGIDGVVLEYYGALSVQRDGQANVIRIGFSSGDPALAAAIPNYLISIYLDERKDRLLIRLDAAEKWVQQRLGEQQERLTTARDRFDRYRNTMSVILSDDAQGTTAKLIADLNDRRLKLDQARVQTRLTISHLEGAGATALVIPGASVPENLGEMQRELTAQQRDLDRVLEVYGEAAQAVIDLRARVARSRMDLDLALDRYLETLRVTLNDLDQEGAGIQSSLATAQAQRSRNSEVQTKAVLLERAVEKEQLAMDKIEEQRRVLADQARSPGAEIELLSPATTPLAPQGRGRLFYFLGALIASVAFAVTIAFVIEMLDKTVRSFDQLSGLNHIVPIGLIPRLRRKERLQLLRRMRGGKFDDAIQTLIVSLKQSCGGKLPGSIIVTSSQKGEGKSTIARSLAIEIATSGVGVILIDGNLRSGNLVSLFNSEQVHGLNEFIRRKTRLTDIVHHHGPTGIDFIPAGTPDLYRRAYLADVSEIIEMARIKGQTVIFDSAAALESADTMHLASLVERTILVVKWAKTTCRTVEIGVQHLQRSRSTDILVAINNVDPKRHAMYNFTDANLIIA</sequence>